<keyword evidence="1" id="KW-0193">Cuticle</keyword>
<organism evidence="3 4">
    <name type="scientific">Orchesella dallaii</name>
    <dbReference type="NCBI Taxonomy" id="48710"/>
    <lineage>
        <taxon>Eukaryota</taxon>
        <taxon>Metazoa</taxon>
        <taxon>Ecdysozoa</taxon>
        <taxon>Arthropoda</taxon>
        <taxon>Hexapoda</taxon>
        <taxon>Collembola</taxon>
        <taxon>Entomobryomorpha</taxon>
        <taxon>Entomobryoidea</taxon>
        <taxon>Orchesellidae</taxon>
        <taxon>Orchesellinae</taxon>
        <taxon>Orchesella</taxon>
    </lineage>
</organism>
<dbReference type="InterPro" id="IPR000618">
    <property type="entry name" value="Insect_cuticle"/>
</dbReference>
<feature type="compositionally biased region" description="Low complexity" evidence="2">
    <location>
        <begin position="113"/>
        <end position="122"/>
    </location>
</feature>
<feature type="region of interest" description="Disordered" evidence="2">
    <location>
        <begin position="58"/>
        <end position="269"/>
    </location>
</feature>
<dbReference type="Proteomes" id="UP001642540">
    <property type="component" value="Unassembled WGS sequence"/>
</dbReference>
<keyword evidence="4" id="KW-1185">Reference proteome</keyword>
<feature type="compositionally biased region" description="Polar residues" evidence="2">
    <location>
        <begin position="58"/>
        <end position="83"/>
    </location>
</feature>
<evidence type="ECO:0000313" key="3">
    <source>
        <dbReference type="EMBL" id="CAL8100624.1"/>
    </source>
</evidence>
<evidence type="ECO:0000256" key="2">
    <source>
        <dbReference type="SAM" id="MobiDB-lite"/>
    </source>
</evidence>
<feature type="compositionally biased region" description="Acidic residues" evidence="2">
    <location>
        <begin position="144"/>
        <end position="157"/>
    </location>
</feature>
<dbReference type="Pfam" id="PF00379">
    <property type="entry name" value="Chitin_bind_4"/>
    <property type="match status" value="1"/>
</dbReference>
<gene>
    <name evidence="3" type="ORF">ODALV1_LOCUS10586</name>
</gene>
<proteinExistence type="predicted"/>
<evidence type="ECO:0000256" key="1">
    <source>
        <dbReference type="PROSITE-ProRule" id="PRU00497"/>
    </source>
</evidence>
<accession>A0ABP1QJ59</accession>
<dbReference type="PROSITE" id="PS51155">
    <property type="entry name" value="CHIT_BIND_RR_2"/>
    <property type="match status" value="1"/>
</dbReference>
<dbReference type="InterPro" id="IPR050468">
    <property type="entry name" value="Cuticle_Struct_Prot"/>
</dbReference>
<feature type="compositionally biased region" description="Polar residues" evidence="2">
    <location>
        <begin position="132"/>
        <end position="141"/>
    </location>
</feature>
<dbReference type="PANTHER" id="PTHR10380">
    <property type="entry name" value="CUTICLE PROTEIN"/>
    <property type="match status" value="1"/>
</dbReference>
<dbReference type="EMBL" id="CAXLJM020000033">
    <property type="protein sequence ID" value="CAL8100624.1"/>
    <property type="molecule type" value="Genomic_DNA"/>
</dbReference>
<evidence type="ECO:0000313" key="4">
    <source>
        <dbReference type="Proteomes" id="UP001642540"/>
    </source>
</evidence>
<feature type="compositionally biased region" description="Polar residues" evidence="2">
    <location>
        <begin position="92"/>
        <end position="110"/>
    </location>
</feature>
<name>A0ABP1QJ59_9HEXA</name>
<reference evidence="3 4" key="1">
    <citation type="submission" date="2024-08" db="EMBL/GenBank/DDBJ databases">
        <authorList>
            <person name="Cucini C."/>
            <person name="Frati F."/>
        </authorList>
    </citation>
    <scope>NUCLEOTIDE SEQUENCE [LARGE SCALE GENOMIC DNA]</scope>
</reference>
<sequence>MYYVASSPTIINLEKICALSQLATALPQRQVQLGAGGPRPVSYGGAAVSPTSFGPNYSQQLSFGANSAPQIAQTQTPSPSASPQIRARGPSPYQSPQPILISQGNPSASPATPAGFATFPGGSPFGGAGSRQILTLRSPHNQQQEEDEYEYEDEDEPQIQSRPTPRPVQATRAPIRVAQPTPGSSHLGAGPGRFVSQVQPQRQSQRQPIPQQQFPQAAQPQQPQRGNPQSAPRPNNGFGLDGKRSRLTTPPPIQTVNRYMKQNDDGSITWGYENEDGTFKEETLGADCVVRGKYGYIDPEGNKREYEYQTGNPCDPNKKNQEEEEEEEIPDGPSRPQQLAGVLNARPRPVQRRPNQGGQHQQQQYQAQPQYQIS</sequence>
<feature type="compositionally biased region" description="Low complexity" evidence="2">
    <location>
        <begin position="352"/>
        <end position="374"/>
    </location>
</feature>
<protein>
    <submittedName>
        <fullName evidence="3">Uncharacterized protein</fullName>
    </submittedName>
</protein>
<dbReference type="PANTHER" id="PTHR10380:SF2">
    <property type="entry name" value="AGAP003037-PA"/>
    <property type="match status" value="1"/>
</dbReference>
<comment type="caution">
    <text evidence="3">The sequence shown here is derived from an EMBL/GenBank/DDBJ whole genome shotgun (WGS) entry which is preliminary data.</text>
</comment>
<feature type="region of interest" description="Disordered" evidence="2">
    <location>
        <begin position="294"/>
        <end position="374"/>
    </location>
</feature>
<feature type="compositionally biased region" description="Low complexity" evidence="2">
    <location>
        <begin position="194"/>
        <end position="224"/>
    </location>
</feature>